<name>A0ABU6VD68_9FABA</name>
<dbReference type="EMBL" id="JASCZI010151147">
    <property type="protein sequence ID" value="MED6170183.1"/>
    <property type="molecule type" value="Genomic_DNA"/>
</dbReference>
<accession>A0ABU6VD68</accession>
<comment type="caution">
    <text evidence="1">The sequence shown here is derived from an EMBL/GenBank/DDBJ whole genome shotgun (WGS) entry which is preliminary data.</text>
</comment>
<keyword evidence="2" id="KW-1185">Reference proteome</keyword>
<evidence type="ECO:0000313" key="1">
    <source>
        <dbReference type="EMBL" id="MED6170183.1"/>
    </source>
</evidence>
<sequence length="74" mass="8381">MRATVILAGRAVLCKKQEKCRGLWGRHNPRQCRGVWARHRPTSFVPVPQGNAEELPRVVLLARGRHWAISSASR</sequence>
<protein>
    <submittedName>
        <fullName evidence="1">Uncharacterized protein</fullName>
    </submittedName>
</protein>
<evidence type="ECO:0000313" key="2">
    <source>
        <dbReference type="Proteomes" id="UP001341840"/>
    </source>
</evidence>
<proteinExistence type="predicted"/>
<reference evidence="1 2" key="1">
    <citation type="journal article" date="2023" name="Plants (Basel)">
        <title>Bridging the Gap: Combining Genomics and Transcriptomics Approaches to Understand Stylosanthes scabra, an Orphan Legume from the Brazilian Caatinga.</title>
        <authorList>
            <person name="Ferreira-Neto J.R.C."/>
            <person name="da Silva M.D."/>
            <person name="Binneck E."/>
            <person name="de Melo N.F."/>
            <person name="da Silva R.H."/>
            <person name="de Melo A.L.T.M."/>
            <person name="Pandolfi V."/>
            <person name="Bustamante F.O."/>
            <person name="Brasileiro-Vidal A.C."/>
            <person name="Benko-Iseppon A.M."/>
        </authorList>
    </citation>
    <scope>NUCLEOTIDE SEQUENCE [LARGE SCALE GENOMIC DNA]</scope>
    <source>
        <tissue evidence="1">Leaves</tissue>
    </source>
</reference>
<dbReference type="Proteomes" id="UP001341840">
    <property type="component" value="Unassembled WGS sequence"/>
</dbReference>
<organism evidence="1 2">
    <name type="scientific">Stylosanthes scabra</name>
    <dbReference type="NCBI Taxonomy" id="79078"/>
    <lineage>
        <taxon>Eukaryota</taxon>
        <taxon>Viridiplantae</taxon>
        <taxon>Streptophyta</taxon>
        <taxon>Embryophyta</taxon>
        <taxon>Tracheophyta</taxon>
        <taxon>Spermatophyta</taxon>
        <taxon>Magnoliopsida</taxon>
        <taxon>eudicotyledons</taxon>
        <taxon>Gunneridae</taxon>
        <taxon>Pentapetalae</taxon>
        <taxon>rosids</taxon>
        <taxon>fabids</taxon>
        <taxon>Fabales</taxon>
        <taxon>Fabaceae</taxon>
        <taxon>Papilionoideae</taxon>
        <taxon>50 kb inversion clade</taxon>
        <taxon>dalbergioids sensu lato</taxon>
        <taxon>Dalbergieae</taxon>
        <taxon>Pterocarpus clade</taxon>
        <taxon>Stylosanthes</taxon>
    </lineage>
</organism>
<gene>
    <name evidence="1" type="ORF">PIB30_028417</name>
</gene>